<accession>A0A5C6D331</accession>
<keyword evidence="1" id="KW-0812">Transmembrane</keyword>
<reference evidence="2 3" key="1">
    <citation type="submission" date="2019-02" db="EMBL/GenBank/DDBJ databases">
        <title>Deep-cultivation of Planctomycetes and their phenomic and genomic characterization uncovers novel biology.</title>
        <authorList>
            <person name="Wiegand S."/>
            <person name="Jogler M."/>
            <person name="Boedeker C."/>
            <person name="Pinto D."/>
            <person name="Vollmers J."/>
            <person name="Rivas-Marin E."/>
            <person name="Kohn T."/>
            <person name="Peeters S.H."/>
            <person name="Heuer A."/>
            <person name="Rast P."/>
            <person name="Oberbeckmann S."/>
            <person name="Bunk B."/>
            <person name="Jeske O."/>
            <person name="Meyerdierks A."/>
            <person name="Storesund J.E."/>
            <person name="Kallscheuer N."/>
            <person name="Luecker S."/>
            <person name="Lage O.M."/>
            <person name="Pohl T."/>
            <person name="Merkel B.J."/>
            <person name="Hornburger P."/>
            <person name="Mueller R.-W."/>
            <person name="Bruemmer F."/>
            <person name="Labrenz M."/>
            <person name="Spormann A.M."/>
            <person name="Op Den Camp H."/>
            <person name="Overmann J."/>
            <person name="Amann R."/>
            <person name="Jetten M.S.M."/>
            <person name="Mascher T."/>
            <person name="Medema M.H."/>
            <person name="Devos D.P."/>
            <person name="Kaster A.-K."/>
            <person name="Ovreas L."/>
            <person name="Rohde M."/>
            <person name="Galperin M.Y."/>
            <person name="Jogler C."/>
        </authorList>
    </citation>
    <scope>NUCLEOTIDE SEQUENCE [LARGE SCALE GENOMIC DNA]</scope>
    <source>
        <strain evidence="2 3">Pla144</strain>
    </source>
</reference>
<keyword evidence="1" id="KW-0472">Membrane</keyword>
<evidence type="ECO:0000256" key="1">
    <source>
        <dbReference type="SAM" id="Phobius"/>
    </source>
</evidence>
<gene>
    <name evidence="2" type="ORF">Pla144_10500</name>
</gene>
<evidence type="ECO:0000313" key="2">
    <source>
        <dbReference type="EMBL" id="TWU30264.1"/>
    </source>
</evidence>
<dbReference type="Proteomes" id="UP000318437">
    <property type="component" value="Unassembled WGS sequence"/>
</dbReference>
<feature type="transmembrane region" description="Helical" evidence="1">
    <location>
        <begin position="161"/>
        <end position="179"/>
    </location>
</feature>
<keyword evidence="3" id="KW-1185">Reference proteome</keyword>
<dbReference type="AlphaFoldDB" id="A0A5C6D331"/>
<evidence type="ECO:0000313" key="3">
    <source>
        <dbReference type="Proteomes" id="UP000318437"/>
    </source>
</evidence>
<keyword evidence="1" id="KW-1133">Transmembrane helix</keyword>
<feature type="transmembrane region" description="Helical" evidence="1">
    <location>
        <begin position="132"/>
        <end position="149"/>
    </location>
</feature>
<name>A0A5C6D331_9BACT</name>
<organism evidence="2 3">
    <name type="scientific">Bythopirellula polymerisocia</name>
    <dbReference type="NCBI Taxonomy" id="2528003"/>
    <lineage>
        <taxon>Bacteria</taxon>
        <taxon>Pseudomonadati</taxon>
        <taxon>Planctomycetota</taxon>
        <taxon>Planctomycetia</taxon>
        <taxon>Pirellulales</taxon>
        <taxon>Lacipirellulaceae</taxon>
        <taxon>Bythopirellula</taxon>
    </lineage>
</organism>
<dbReference type="EMBL" id="SJPS01000001">
    <property type="protein sequence ID" value="TWU30264.1"/>
    <property type="molecule type" value="Genomic_DNA"/>
</dbReference>
<comment type="caution">
    <text evidence="2">The sequence shown here is derived from an EMBL/GenBank/DDBJ whole genome shotgun (WGS) entry which is preliminary data.</text>
</comment>
<sequence>MGKYFMWQQLRLGAACFSLGLCAFLGVVGVRSYDYYGALYGRFSPSRQWVLSSWEGRILVGWNIIPSPGVVSQSVDIISNRVGFLEGGFVPAKTHTDHTRFVFGRIPLLLDPPKFYFGFNGQLRKLVWKGSIPYWFLCLATAMLAILLKPKPRLRYSLRELFVITTIVAFMLGGVWVLINRLSGTGHIFAS</sequence>
<proteinExistence type="predicted"/>
<protein>
    <submittedName>
        <fullName evidence="2">Uncharacterized protein</fullName>
    </submittedName>
</protein>